<protein>
    <recommendedName>
        <fullName evidence="3">RNase H type-1 domain-containing protein</fullName>
    </recommendedName>
</protein>
<dbReference type="Proteomes" id="UP000593572">
    <property type="component" value="Unassembled WGS sequence"/>
</dbReference>
<keyword evidence="2" id="KW-1185">Reference proteome</keyword>
<evidence type="ECO:0000313" key="1">
    <source>
        <dbReference type="EMBL" id="MBA0558857.1"/>
    </source>
</evidence>
<gene>
    <name evidence="1" type="ORF">Golob_015853</name>
</gene>
<reference evidence="1 2" key="1">
    <citation type="journal article" date="2019" name="Genome Biol. Evol.">
        <title>Insights into the evolution of the New World diploid cottons (Gossypium, subgenus Houzingenia) based on genome sequencing.</title>
        <authorList>
            <person name="Grover C.E."/>
            <person name="Arick M.A. 2nd"/>
            <person name="Thrash A."/>
            <person name="Conover J.L."/>
            <person name="Sanders W.S."/>
            <person name="Peterson D.G."/>
            <person name="Frelichowski J.E."/>
            <person name="Scheffler J.A."/>
            <person name="Scheffler B.E."/>
            <person name="Wendel J.F."/>
        </authorList>
    </citation>
    <scope>NUCLEOTIDE SEQUENCE [LARGE SCALE GENOMIC DNA]</scope>
    <source>
        <strain evidence="1">157</strain>
        <tissue evidence="1">Leaf</tissue>
    </source>
</reference>
<dbReference type="AlphaFoldDB" id="A0A7J8M2D6"/>
<comment type="caution">
    <text evidence="1">The sequence shown here is derived from an EMBL/GenBank/DDBJ whole genome shotgun (WGS) entry which is preliminary data.</text>
</comment>
<sequence>CGFQRVTIQSDCLEVAKVLQDTSSVASSLALIRCIQQLLTHVEH</sequence>
<accession>A0A7J8M2D6</accession>
<evidence type="ECO:0008006" key="3">
    <source>
        <dbReference type="Google" id="ProtNLM"/>
    </source>
</evidence>
<evidence type="ECO:0000313" key="2">
    <source>
        <dbReference type="Proteomes" id="UP000593572"/>
    </source>
</evidence>
<proteinExistence type="predicted"/>
<feature type="non-terminal residue" evidence="1">
    <location>
        <position position="1"/>
    </location>
</feature>
<organism evidence="1 2">
    <name type="scientific">Gossypium lobatum</name>
    <dbReference type="NCBI Taxonomy" id="34289"/>
    <lineage>
        <taxon>Eukaryota</taxon>
        <taxon>Viridiplantae</taxon>
        <taxon>Streptophyta</taxon>
        <taxon>Embryophyta</taxon>
        <taxon>Tracheophyta</taxon>
        <taxon>Spermatophyta</taxon>
        <taxon>Magnoliopsida</taxon>
        <taxon>eudicotyledons</taxon>
        <taxon>Gunneridae</taxon>
        <taxon>Pentapetalae</taxon>
        <taxon>rosids</taxon>
        <taxon>malvids</taxon>
        <taxon>Malvales</taxon>
        <taxon>Malvaceae</taxon>
        <taxon>Malvoideae</taxon>
        <taxon>Gossypium</taxon>
    </lineage>
</organism>
<dbReference type="EMBL" id="JABEZX010000006">
    <property type="protein sequence ID" value="MBA0558857.1"/>
    <property type="molecule type" value="Genomic_DNA"/>
</dbReference>
<name>A0A7J8M2D6_9ROSI</name>